<gene>
    <name evidence="1" type="ORF">WA1_21025</name>
</gene>
<accession>A0A139XCN0</accession>
<dbReference type="OrthoDB" id="581512at2"/>
<keyword evidence="2" id="KW-1185">Reference proteome</keyword>
<evidence type="ECO:0000313" key="1">
    <source>
        <dbReference type="EMBL" id="KYC42450.1"/>
    </source>
</evidence>
<proteinExistence type="predicted"/>
<dbReference type="RefSeq" id="WP_017747594.1">
    <property type="nucleotide sequence ID" value="NZ_KQ976354.1"/>
</dbReference>
<protein>
    <submittedName>
        <fullName evidence="1">Uncharacterized protein</fullName>
    </submittedName>
</protein>
<dbReference type="EMBL" id="ANNX02000020">
    <property type="protein sequence ID" value="KYC42450.1"/>
    <property type="molecule type" value="Genomic_DNA"/>
</dbReference>
<organism evidence="1 2">
    <name type="scientific">Scytonema hofmannii PCC 7110</name>
    <dbReference type="NCBI Taxonomy" id="128403"/>
    <lineage>
        <taxon>Bacteria</taxon>
        <taxon>Bacillati</taxon>
        <taxon>Cyanobacteriota</taxon>
        <taxon>Cyanophyceae</taxon>
        <taxon>Nostocales</taxon>
        <taxon>Scytonemataceae</taxon>
        <taxon>Scytonema</taxon>
    </lineage>
</organism>
<name>A0A139XCN0_9CYAN</name>
<reference evidence="1 2" key="1">
    <citation type="journal article" date="2013" name="Genome Biol. Evol.">
        <title>Genomes of Stigonematalean cyanobacteria (subsection V) and the evolution of oxygenic photosynthesis from prokaryotes to plastids.</title>
        <authorList>
            <person name="Dagan T."/>
            <person name="Roettger M."/>
            <person name="Stucken K."/>
            <person name="Landan G."/>
            <person name="Koch R."/>
            <person name="Major P."/>
            <person name="Gould S.B."/>
            <person name="Goremykin V.V."/>
            <person name="Rippka R."/>
            <person name="Tandeau de Marsac N."/>
            <person name="Gugger M."/>
            <person name="Lockhart P.J."/>
            <person name="Allen J.F."/>
            <person name="Brune I."/>
            <person name="Maus I."/>
            <person name="Puhler A."/>
            <person name="Martin W.F."/>
        </authorList>
    </citation>
    <scope>NUCLEOTIDE SEQUENCE [LARGE SCALE GENOMIC DNA]</scope>
    <source>
        <strain evidence="1 2">PCC 7110</strain>
    </source>
</reference>
<evidence type="ECO:0000313" key="2">
    <source>
        <dbReference type="Proteomes" id="UP000076925"/>
    </source>
</evidence>
<sequence length="170" mass="19266">MESFEQENRYLVIADRTKFEERYGYFEYEPSKEKNNEVEWYLNFAHLDLFCAYSSPLFAQDEMQVAEHPALGSVREALLDEGIEPVTVEAGEPTPILIRGVERRCAIATNANVEQARPYRLYGNNFARATAEAIELATKPLNPPTVTNIIAMEAPSSLYSAFTNLLLLTH</sequence>
<comment type="caution">
    <text evidence="1">The sequence shown here is derived from an EMBL/GenBank/DDBJ whole genome shotgun (WGS) entry which is preliminary data.</text>
</comment>
<dbReference type="Proteomes" id="UP000076925">
    <property type="component" value="Unassembled WGS sequence"/>
</dbReference>
<dbReference type="STRING" id="128403.WA1_21025"/>
<dbReference type="AlphaFoldDB" id="A0A139XCN0"/>